<keyword evidence="3" id="KW-1185">Reference proteome</keyword>
<keyword evidence="1" id="KW-0732">Signal</keyword>
<name>A0A8T0JE63_CERPU</name>
<proteinExistence type="predicted"/>
<organism evidence="2 3">
    <name type="scientific">Ceratodon purpureus</name>
    <name type="common">Fire moss</name>
    <name type="synonym">Dicranum purpureum</name>
    <dbReference type="NCBI Taxonomy" id="3225"/>
    <lineage>
        <taxon>Eukaryota</taxon>
        <taxon>Viridiplantae</taxon>
        <taxon>Streptophyta</taxon>
        <taxon>Embryophyta</taxon>
        <taxon>Bryophyta</taxon>
        <taxon>Bryophytina</taxon>
        <taxon>Bryopsida</taxon>
        <taxon>Dicranidae</taxon>
        <taxon>Pseudoditrichales</taxon>
        <taxon>Ditrichaceae</taxon>
        <taxon>Ceratodon</taxon>
    </lineage>
</organism>
<dbReference type="EMBL" id="CM026421">
    <property type="protein sequence ID" value="KAG0593179.1"/>
    <property type="molecule type" value="Genomic_DNA"/>
</dbReference>
<feature type="signal peptide" evidence="1">
    <location>
        <begin position="1"/>
        <end position="23"/>
    </location>
</feature>
<evidence type="ECO:0000313" key="2">
    <source>
        <dbReference type="EMBL" id="KAG0593179.1"/>
    </source>
</evidence>
<feature type="chain" id="PRO_5035734771" evidence="1">
    <location>
        <begin position="24"/>
        <end position="75"/>
    </location>
</feature>
<dbReference type="AlphaFoldDB" id="A0A8T0JE63"/>
<accession>A0A8T0JE63</accession>
<dbReference type="Proteomes" id="UP000822688">
    <property type="component" value="Chromosome 1"/>
</dbReference>
<reference evidence="2" key="1">
    <citation type="submission" date="2020-06" db="EMBL/GenBank/DDBJ databases">
        <title>WGS assembly of Ceratodon purpureus strain R40.</title>
        <authorList>
            <person name="Carey S.B."/>
            <person name="Jenkins J."/>
            <person name="Shu S."/>
            <person name="Lovell J.T."/>
            <person name="Sreedasyam A."/>
            <person name="Maumus F."/>
            <person name="Tiley G.P."/>
            <person name="Fernandez-Pozo N."/>
            <person name="Barry K."/>
            <person name="Chen C."/>
            <person name="Wang M."/>
            <person name="Lipzen A."/>
            <person name="Daum C."/>
            <person name="Saski C.A."/>
            <person name="Payton A.C."/>
            <person name="Mcbreen J.C."/>
            <person name="Conrad R.E."/>
            <person name="Kollar L.M."/>
            <person name="Olsson S."/>
            <person name="Huttunen S."/>
            <person name="Landis J.B."/>
            <person name="Wickett N.J."/>
            <person name="Johnson M.G."/>
            <person name="Rensing S.A."/>
            <person name="Grimwood J."/>
            <person name="Schmutz J."/>
            <person name="Mcdaniel S.F."/>
        </authorList>
    </citation>
    <scope>NUCLEOTIDE SEQUENCE</scope>
    <source>
        <strain evidence="2">R40</strain>
    </source>
</reference>
<protein>
    <submittedName>
        <fullName evidence="2">Uncharacterized protein</fullName>
    </submittedName>
</protein>
<evidence type="ECO:0000256" key="1">
    <source>
        <dbReference type="SAM" id="SignalP"/>
    </source>
</evidence>
<evidence type="ECO:0000313" key="3">
    <source>
        <dbReference type="Proteomes" id="UP000822688"/>
    </source>
</evidence>
<gene>
    <name evidence="2" type="ORF">KC19_1G309300</name>
</gene>
<comment type="caution">
    <text evidence="2">The sequence shown here is derived from an EMBL/GenBank/DDBJ whole genome shotgun (WGS) entry which is preliminary data.</text>
</comment>
<sequence>MDRLKKWSLHHLVKLFLITPSSSLKVPQVVPTYFIFSSSAFLLRTCSPVSSTTMVSNNLSTKNVRSESSTNIKMH</sequence>